<name>A0A1X0JWN0_9MYCO</name>
<dbReference type="AlphaFoldDB" id="A0A1X0JWN0"/>
<dbReference type="SUPFAM" id="SSF52833">
    <property type="entry name" value="Thioredoxin-like"/>
    <property type="match status" value="1"/>
</dbReference>
<keyword evidence="3" id="KW-0723">Serine/threonine-protein kinase</keyword>
<sequence>MRALGAVLGVIAALLMCGPTAGVAQAAVAAPAGDAIAIGDPHALGVVDLYVDPMCPFSGQMVQEQGDEISQRIENGMLRVNLRFVNFLDKYSASKTYDIRATYATFVVADQSRLSDTTWRFVQQIFSAEQQPQEGGPTDLDNNQLAELANRVGAPPPARDLIRLGLPIGYDARAIAANNLALLREFPEPGVPTVVIDGAPIDGNTDWLDQLPG</sequence>
<dbReference type="InterPro" id="IPR036249">
    <property type="entry name" value="Thioredoxin-like_sf"/>
</dbReference>
<reference evidence="3 4" key="1">
    <citation type="submission" date="2017-02" db="EMBL/GenBank/DDBJ databases">
        <title>The new phylogeny of genus Mycobacterium.</title>
        <authorList>
            <person name="Tortoli E."/>
            <person name="Trovato A."/>
            <person name="Cirillo D.M."/>
        </authorList>
    </citation>
    <scope>NUCLEOTIDE SEQUENCE [LARGE SCALE GENOMIC DNA]</scope>
    <source>
        <strain evidence="3 4">DSM 44338</strain>
    </source>
</reference>
<evidence type="ECO:0000313" key="4">
    <source>
        <dbReference type="Proteomes" id="UP000192411"/>
    </source>
</evidence>
<dbReference type="Pfam" id="PF13462">
    <property type="entry name" value="Thioredoxin_4"/>
    <property type="match status" value="1"/>
</dbReference>
<keyword evidence="3" id="KW-0418">Kinase</keyword>
<dbReference type="GO" id="GO:0004674">
    <property type="term" value="F:protein serine/threonine kinase activity"/>
    <property type="evidence" value="ECO:0007669"/>
    <property type="project" value="UniProtKB-KW"/>
</dbReference>
<organism evidence="3 4">
    <name type="scientific">Mycolicibacterium tusciae</name>
    <dbReference type="NCBI Taxonomy" id="75922"/>
    <lineage>
        <taxon>Bacteria</taxon>
        <taxon>Bacillati</taxon>
        <taxon>Actinomycetota</taxon>
        <taxon>Actinomycetes</taxon>
        <taxon>Mycobacteriales</taxon>
        <taxon>Mycobacteriaceae</taxon>
        <taxon>Mycolicibacterium</taxon>
    </lineage>
</organism>
<feature type="signal peptide" evidence="1">
    <location>
        <begin position="1"/>
        <end position="26"/>
    </location>
</feature>
<dbReference type="Gene3D" id="3.40.30.10">
    <property type="entry name" value="Glutaredoxin"/>
    <property type="match status" value="1"/>
</dbReference>
<evidence type="ECO:0000313" key="3">
    <source>
        <dbReference type="EMBL" id="ORB67120.1"/>
    </source>
</evidence>
<comment type="caution">
    <text evidence="3">The sequence shown here is derived from an EMBL/GenBank/DDBJ whole genome shotgun (WGS) entry which is preliminary data.</text>
</comment>
<evidence type="ECO:0000256" key="1">
    <source>
        <dbReference type="SAM" id="SignalP"/>
    </source>
</evidence>
<keyword evidence="3" id="KW-0808">Transferase</keyword>
<keyword evidence="4" id="KW-1185">Reference proteome</keyword>
<protein>
    <submittedName>
        <fullName evidence="3">Serine/threonine protein kinase</fullName>
    </submittedName>
</protein>
<gene>
    <name evidence="3" type="ORF">BST47_05970</name>
</gene>
<feature type="chain" id="PRO_5012032414" evidence="1">
    <location>
        <begin position="27"/>
        <end position="213"/>
    </location>
</feature>
<dbReference type="InterPro" id="IPR012336">
    <property type="entry name" value="Thioredoxin-like_fold"/>
</dbReference>
<feature type="domain" description="Thioredoxin-like fold" evidence="2">
    <location>
        <begin position="34"/>
        <end position="207"/>
    </location>
</feature>
<dbReference type="STRING" id="75922.BST47_05970"/>
<evidence type="ECO:0000259" key="2">
    <source>
        <dbReference type="Pfam" id="PF13462"/>
    </source>
</evidence>
<keyword evidence="1" id="KW-0732">Signal</keyword>
<proteinExistence type="predicted"/>
<accession>A0A1X0JWN0</accession>
<dbReference type="Proteomes" id="UP000192411">
    <property type="component" value="Unassembled WGS sequence"/>
</dbReference>
<dbReference type="EMBL" id="MVIM01000003">
    <property type="protein sequence ID" value="ORB67120.1"/>
    <property type="molecule type" value="Genomic_DNA"/>
</dbReference>